<evidence type="ECO:0000313" key="2">
    <source>
        <dbReference type="EMBL" id="KID70460.1"/>
    </source>
</evidence>
<dbReference type="SUPFAM" id="SSF52743">
    <property type="entry name" value="Subtilisin-like"/>
    <property type="match status" value="1"/>
</dbReference>
<proteinExistence type="predicted"/>
<name>A0A0B4F8M9_METAF</name>
<dbReference type="VEuPathDB" id="FungiDB:MAN_00059"/>
<sequence length="1103" mass="122161">MSASRSALDCSTALNTNIKLPDYGKLKIERDRFRIWAANAAAFAEGRWSLDYRLRELPEELDLVKSLLTTISARLKSHESAALKTINPIIGDIQAVEAHPSSPKEVIIGDDPDAESGASDGDTKLAQTIPEAFDYDEALNSIHTSIDWLHRLSNLLRKASVVNQNLRAQSFQLTDIDGTGLKKFFSWLVRRDFPGLSEQLKDRMAATMVERFRRILYRRCRHGAGWRQQEAYRHEEQQAGPDQIRQEEPLAQSDSGLATPAVMKQEAASQLQTKSAPVLPSKEAATEADRSRYYSPSSISTAWSGALNHDAEILLPQPPKACKTGPNFICNLCCMILESRIGNDRLLWMKHVKQDLDAYVCLFERCDQPNDLFPTSKKWLQHMRSEHCIKWTCPEKGHCCEFATKGELMGHMKELHADKIDPELLPASMEACRETSEVVIDACPFCGLKAGALEGHVGNHLQYLALKSIPWAEDDTDEEQSMVESDYLTLGYKTVNKETVDQASSAFWHGSLSFKEENPCIAPEQEESPTAQLDEIWGKDRQAAWGFIDRIFAEHQEWREMRASLPEPTPSPPSPPSPVIPPKLSFGARWFERMDDLNFVLMEKGPKNVSSPIKIAIVNSRLARDTRASLSNLTQTYKNVEAPQSGHDDAIASESYLPEILRRVFPNHSPCIAQISERDYTRADVVAKAIEWSIQASVDIILITRGFAERHESIAEAITAASQLGILIFAPAGEDRLVQFPARLPGVFAIFATDGQLCPSAFNPTALGGMRNFAFLGQDICLDNRTFVGGTSLAAAVAAGVAGALLDFLRQPICLKRLGGTTRVTADKMSEIFSLMSLQRGDYDCVAPWLLLDSFDPEFGPAGTRIALAEVLSRVGISPSIRFPLANCILWLNVDLTPEAISLPRQNHTNVHQAAALLFGGGFCTRRFSRVGYNEDLVHVALPPPSPRYTKLDISFGAKFGLSILGVEVAGLAGSDAAFKAPYRNEIALELVETYHVRPTPGYIARCLEFPPIAHYIKATASKIFSTWSVYMVTGLAIGRRGERSRKPVSASVTKPVTGPALHQVEITRADDELRLWAVQLMRIHKGVSGAWRMEPVNKGASF</sequence>
<dbReference type="Proteomes" id="UP000031186">
    <property type="component" value="Unassembled WGS sequence"/>
</dbReference>
<dbReference type="PANTHER" id="PTHR35391">
    <property type="entry name" value="C2H2-TYPE DOMAIN-CONTAINING PROTEIN-RELATED"/>
    <property type="match status" value="1"/>
</dbReference>
<reference evidence="2 3" key="1">
    <citation type="journal article" date="2014" name="Proc. Natl. Acad. Sci. U.S.A.">
        <title>Trajectory and genomic determinants of fungal-pathogen speciation and host adaptation.</title>
        <authorList>
            <person name="Hu X."/>
            <person name="Xiao G."/>
            <person name="Zheng P."/>
            <person name="Shang Y."/>
            <person name="Su Y."/>
            <person name="Zhang X."/>
            <person name="Liu X."/>
            <person name="Zhan S."/>
            <person name="St Leger R.J."/>
            <person name="Wang C."/>
        </authorList>
    </citation>
    <scope>NUCLEOTIDE SEQUENCE [LARGE SCALE GENOMIC DNA]</scope>
    <source>
        <strain evidence="2 3">ARSEF 549</strain>
    </source>
</reference>
<keyword evidence="3" id="KW-1185">Reference proteome</keyword>
<dbReference type="HOGENOM" id="CLU_282858_0_0_1"/>
<dbReference type="GO" id="GO:0004252">
    <property type="term" value="F:serine-type endopeptidase activity"/>
    <property type="evidence" value="ECO:0007669"/>
    <property type="project" value="InterPro"/>
</dbReference>
<accession>A0A0B4F8M9</accession>
<dbReference type="AlphaFoldDB" id="A0A0B4F8M9"/>
<dbReference type="PANTHER" id="PTHR35391:SF7">
    <property type="entry name" value="C2H2-TYPE DOMAIN-CONTAINING PROTEIN"/>
    <property type="match status" value="1"/>
</dbReference>
<dbReference type="GO" id="GO:0006508">
    <property type="term" value="P:proteolysis"/>
    <property type="evidence" value="ECO:0007669"/>
    <property type="project" value="InterPro"/>
</dbReference>
<dbReference type="Gene3D" id="3.40.50.200">
    <property type="entry name" value="Peptidase S8/S53 domain"/>
    <property type="match status" value="1"/>
</dbReference>
<evidence type="ECO:0000313" key="3">
    <source>
        <dbReference type="Proteomes" id="UP000031186"/>
    </source>
</evidence>
<feature type="non-terminal residue" evidence="2">
    <location>
        <position position="1"/>
    </location>
</feature>
<gene>
    <name evidence="2" type="ORF">MAN_00059</name>
</gene>
<evidence type="ECO:0000256" key="1">
    <source>
        <dbReference type="SAM" id="MobiDB-lite"/>
    </source>
</evidence>
<feature type="region of interest" description="Disordered" evidence="1">
    <location>
        <begin position="227"/>
        <end position="290"/>
    </location>
</feature>
<dbReference type="InterPro" id="IPR036852">
    <property type="entry name" value="Peptidase_S8/S53_dom_sf"/>
</dbReference>
<organism evidence="2 3">
    <name type="scientific">Metarhizium anisopliae (strain ARSEF 549)</name>
    <dbReference type="NCBI Taxonomy" id="3151832"/>
    <lineage>
        <taxon>Eukaryota</taxon>
        <taxon>Fungi</taxon>
        <taxon>Dikarya</taxon>
        <taxon>Ascomycota</taxon>
        <taxon>Pezizomycotina</taxon>
        <taxon>Sordariomycetes</taxon>
        <taxon>Hypocreomycetidae</taxon>
        <taxon>Hypocreales</taxon>
        <taxon>Clavicipitaceae</taxon>
        <taxon>Metarhizium</taxon>
    </lineage>
</organism>
<protein>
    <submittedName>
        <fullName evidence="2">Peptidase S8/S53, subtilisin/kexin/sedolisin</fullName>
    </submittedName>
</protein>
<comment type="caution">
    <text evidence="2">The sequence shown here is derived from an EMBL/GenBank/DDBJ whole genome shotgun (WGS) entry which is preliminary data.</text>
</comment>
<dbReference type="EMBL" id="AZNF01000001">
    <property type="protein sequence ID" value="KID70460.1"/>
    <property type="molecule type" value="Genomic_DNA"/>
</dbReference>